<dbReference type="AlphaFoldDB" id="A0A927ASW4"/>
<dbReference type="PANTHER" id="PTHR46211">
    <property type="entry name" value="GLYCEROPHOSPHORYL DIESTER PHOSPHODIESTERASE"/>
    <property type="match status" value="1"/>
</dbReference>
<gene>
    <name evidence="2" type="ORF">IC229_28225</name>
</gene>
<reference evidence="2" key="1">
    <citation type="submission" date="2020-09" db="EMBL/GenBank/DDBJ databases">
        <authorList>
            <person name="Kim M.K."/>
        </authorList>
    </citation>
    <scope>NUCLEOTIDE SEQUENCE</scope>
    <source>
        <strain evidence="2">BT702</strain>
    </source>
</reference>
<keyword evidence="3" id="KW-1185">Reference proteome</keyword>
<name>A0A927ASW4_9BACT</name>
<evidence type="ECO:0000313" key="3">
    <source>
        <dbReference type="Proteomes" id="UP000598820"/>
    </source>
</evidence>
<organism evidence="2 3">
    <name type="scientific">Spirosoma profusum</name>
    <dbReference type="NCBI Taxonomy" id="2771354"/>
    <lineage>
        <taxon>Bacteria</taxon>
        <taxon>Pseudomonadati</taxon>
        <taxon>Bacteroidota</taxon>
        <taxon>Cytophagia</taxon>
        <taxon>Cytophagales</taxon>
        <taxon>Cytophagaceae</taxon>
        <taxon>Spirosoma</taxon>
    </lineage>
</organism>
<dbReference type="SUPFAM" id="SSF51695">
    <property type="entry name" value="PLC-like phosphodiesterases"/>
    <property type="match status" value="1"/>
</dbReference>
<dbReference type="PANTHER" id="PTHR46211:SF1">
    <property type="entry name" value="GLYCEROPHOSPHODIESTER PHOSPHODIESTERASE, CYTOPLASMIC"/>
    <property type="match status" value="1"/>
</dbReference>
<dbReference type="PROSITE" id="PS51704">
    <property type="entry name" value="GP_PDE"/>
    <property type="match status" value="1"/>
</dbReference>
<comment type="caution">
    <text evidence="2">The sequence shown here is derived from an EMBL/GenBank/DDBJ whole genome shotgun (WGS) entry which is preliminary data.</text>
</comment>
<proteinExistence type="predicted"/>
<dbReference type="Gene3D" id="3.20.20.190">
    <property type="entry name" value="Phosphatidylinositol (PI) phosphodiesterase"/>
    <property type="match status" value="1"/>
</dbReference>
<dbReference type="GO" id="GO:0008081">
    <property type="term" value="F:phosphoric diester hydrolase activity"/>
    <property type="evidence" value="ECO:0007669"/>
    <property type="project" value="InterPro"/>
</dbReference>
<feature type="domain" description="GP-PDE" evidence="1">
    <location>
        <begin position="87"/>
        <end position="314"/>
    </location>
</feature>
<dbReference type="Proteomes" id="UP000598820">
    <property type="component" value="Unassembled WGS sequence"/>
</dbReference>
<dbReference type="InterPro" id="IPR017946">
    <property type="entry name" value="PLC-like_Pdiesterase_TIM-brl"/>
</dbReference>
<protein>
    <submittedName>
        <fullName evidence="2">Glycerophosphodiester phosphodiesterase</fullName>
    </submittedName>
</protein>
<evidence type="ECO:0000259" key="1">
    <source>
        <dbReference type="PROSITE" id="PS51704"/>
    </source>
</evidence>
<dbReference type="EMBL" id="JACWZY010000033">
    <property type="protein sequence ID" value="MBD2704561.1"/>
    <property type="molecule type" value="Genomic_DNA"/>
</dbReference>
<dbReference type="InterPro" id="IPR030395">
    <property type="entry name" value="GP_PDE_dom"/>
</dbReference>
<accession>A0A927ASW4</accession>
<dbReference type="Pfam" id="PF03009">
    <property type="entry name" value="GDPD"/>
    <property type="match status" value="1"/>
</dbReference>
<sequence length="315" mass="35515">MLYLTNYTYSPNQPVVGTLHSKQPVARYVVSGPNADLFTIDKANQLSIKPESAKSSEPFYDITIEAQNPSGSQKNAFRVLKDQFIRNQVIAHRGAWKQSNTTENSLTSLNNAVKLGCMGSEFDVHMSSDSVIFVNHDPAINGINIEKTPAQELAKVKLSNGETLPTLEAYLREGMKQYKTKLILEIKTSKLGRSVALTDRVVAMVHQLKAQAWVEYIAFSYDVCKRVRELDPVAKVSYLNGDKTPAELAADQLNGFDYHLSVLKKNENWIQEAKERKLTTNAWTVNSRSDLQWFLDQKVDYITTNEPELLLELTK</sequence>
<evidence type="ECO:0000313" key="2">
    <source>
        <dbReference type="EMBL" id="MBD2704561.1"/>
    </source>
</evidence>
<dbReference type="GO" id="GO:0006629">
    <property type="term" value="P:lipid metabolic process"/>
    <property type="evidence" value="ECO:0007669"/>
    <property type="project" value="InterPro"/>
</dbReference>